<dbReference type="InterPro" id="IPR036291">
    <property type="entry name" value="NAD(P)-bd_dom_sf"/>
</dbReference>
<dbReference type="PANTHER" id="PTHR10366">
    <property type="entry name" value="NAD DEPENDENT EPIMERASE/DEHYDRATASE"/>
    <property type="match status" value="1"/>
</dbReference>
<organism evidence="3 4">
    <name type="scientific">Morella rubra</name>
    <name type="common">Chinese bayberry</name>
    <dbReference type="NCBI Taxonomy" id="262757"/>
    <lineage>
        <taxon>Eukaryota</taxon>
        <taxon>Viridiplantae</taxon>
        <taxon>Streptophyta</taxon>
        <taxon>Embryophyta</taxon>
        <taxon>Tracheophyta</taxon>
        <taxon>Spermatophyta</taxon>
        <taxon>Magnoliopsida</taxon>
        <taxon>eudicotyledons</taxon>
        <taxon>Gunneridae</taxon>
        <taxon>Pentapetalae</taxon>
        <taxon>rosids</taxon>
        <taxon>fabids</taxon>
        <taxon>Fagales</taxon>
        <taxon>Myricaceae</taxon>
        <taxon>Morella</taxon>
    </lineage>
</organism>
<dbReference type="Proteomes" id="UP000516437">
    <property type="component" value="Chromosome 5"/>
</dbReference>
<comment type="caution">
    <text evidence="3">The sequence shown here is derived from an EMBL/GenBank/DDBJ whole genome shotgun (WGS) entry which is preliminary data.</text>
</comment>
<gene>
    <name evidence="3" type="ORF">CJ030_MR5G023975</name>
</gene>
<name>A0A6A1VIC9_9ROSI</name>
<evidence type="ECO:0000256" key="1">
    <source>
        <dbReference type="ARBA" id="ARBA00022857"/>
    </source>
</evidence>
<dbReference type="GO" id="GO:0016616">
    <property type="term" value="F:oxidoreductase activity, acting on the CH-OH group of donors, NAD or NADP as acceptor"/>
    <property type="evidence" value="ECO:0007669"/>
    <property type="project" value="TreeGrafter"/>
</dbReference>
<keyword evidence="4" id="KW-1185">Reference proteome</keyword>
<dbReference type="PANTHER" id="PTHR10366:SF852">
    <property type="entry name" value="CINNAMOYL-COA REDUCTASE CAD2"/>
    <property type="match status" value="1"/>
</dbReference>
<keyword evidence="1" id="KW-0521">NADP</keyword>
<accession>A0A6A1VIC9</accession>
<reference evidence="3 4" key="1">
    <citation type="journal article" date="2019" name="Plant Biotechnol. J.">
        <title>The red bayberry genome and genetic basis of sex determination.</title>
        <authorList>
            <person name="Jia H.M."/>
            <person name="Jia H.J."/>
            <person name="Cai Q.L."/>
            <person name="Wang Y."/>
            <person name="Zhao H.B."/>
            <person name="Yang W.F."/>
            <person name="Wang G.Y."/>
            <person name="Li Y.H."/>
            <person name="Zhan D.L."/>
            <person name="Shen Y.T."/>
            <person name="Niu Q.F."/>
            <person name="Chang L."/>
            <person name="Qiu J."/>
            <person name="Zhao L."/>
            <person name="Xie H.B."/>
            <person name="Fu W.Y."/>
            <person name="Jin J."/>
            <person name="Li X.W."/>
            <person name="Jiao Y."/>
            <person name="Zhou C.C."/>
            <person name="Tu T."/>
            <person name="Chai C.Y."/>
            <person name="Gao J.L."/>
            <person name="Fan L.J."/>
            <person name="van de Weg E."/>
            <person name="Wang J.Y."/>
            <person name="Gao Z.S."/>
        </authorList>
    </citation>
    <scope>NUCLEOTIDE SEQUENCE [LARGE SCALE GENOMIC DNA]</scope>
    <source>
        <tissue evidence="3">Leaves</tissue>
    </source>
</reference>
<protein>
    <submittedName>
        <fullName evidence="3">Tetraketide alpha-pyrone reductase 1</fullName>
    </submittedName>
</protein>
<dbReference type="InterPro" id="IPR050425">
    <property type="entry name" value="NAD(P)_dehydrat-like"/>
</dbReference>
<evidence type="ECO:0000313" key="4">
    <source>
        <dbReference type="Proteomes" id="UP000516437"/>
    </source>
</evidence>
<keyword evidence="2" id="KW-0560">Oxidoreductase</keyword>
<dbReference type="AlphaFoldDB" id="A0A6A1VIC9"/>
<dbReference type="OrthoDB" id="2735536at2759"/>
<dbReference type="SUPFAM" id="SSF51735">
    <property type="entry name" value="NAD(P)-binding Rossmann-fold domains"/>
    <property type="match status" value="1"/>
</dbReference>
<evidence type="ECO:0000256" key="2">
    <source>
        <dbReference type="ARBA" id="ARBA00023002"/>
    </source>
</evidence>
<evidence type="ECO:0000313" key="3">
    <source>
        <dbReference type="EMBL" id="KAB1212433.1"/>
    </source>
</evidence>
<dbReference type="Gene3D" id="3.40.50.720">
    <property type="entry name" value="NAD(P)-binding Rossmann-like Domain"/>
    <property type="match status" value="1"/>
</dbReference>
<proteinExistence type="predicted"/>
<sequence>MCATDDPKKTQHLLALDGAKERLCLFKEDLLEEGSFDSAIDGCEGVFHTASPVLINVTDPQDLDEKNLLVWNVQSWPRIHNLQHTRVVHRYRRCAGLPDTATDTDAVNHSSLHSCTSNGARFCRWAGI</sequence>
<dbReference type="EMBL" id="RXIC02000023">
    <property type="protein sequence ID" value="KAB1212433.1"/>
    <property type="molecule type" value="Genomic_DNA"/>
</dbReference>